<evidence type="ECO:0000313" key="2">
    <source>
        <dbReference type="Proteomes" id="UP000324800"/>
    </source>
</evidence>
<proteinExistence type="predicted"/>
<reference evidence="1 2" key="1">
    <citation type="submission" date="2019-03" db="EMBL/GenBank/DDBJ databases">
        <title>Single cell metagenomics reveals metabolic interactions within the superorganism composed of flagellate Streblomastix strix and complex community of Bacteroidetes bacteria on its surface.</title>
        <authorList>
            <person name="Treitli S.C."/>
            <person name="Kolisko M."/>
            <person name="Husnik F."/>
            <person name="Keeling P."/>
            <person name="Hampl V."/>
        </authorList>
    </citation>
    <scope>NUCLEOTIDE SEQUENCE [LARGE SCALE GENOMIC DNA]</scope>
    <source>
        <strain evidence="1">ST1C</strain>
    </source>
</reference>
<sequence length="107" mass="12334">PDIINLRNPDNVAYDSNTVRIVNMERKPNTARFHINSISKTNDAKFDKLDSIDLNQVLLKMLLDMVSSNEISVSPQHRKRISFVQATNRSALTYFSNEQYVVNYQDS</sequence>
<accession>A0A5J4TZA3</accession>
<organism evidence="1 2">
    <name type="scientific">Streblomastix strix</name>
    <dbReference type="NCBI Taxonomy" id="222440"/>
    <lineage>
        <taxon>Eukaryota</taxon>
        <taxon>Metamonada</taxon>
        <taxon>Preaxostyla</taxon>
        <taxon>Oxymonadida</taxon>
        <taxon>Streblomastigidae</taxon>
        <taxon>Streblomastix</taxon>
    </lineage>
</organism>
<feature type="non-terminal residue" evidence="1">
    <location>
        <position position="1"/>
    </location>
</feature>
<gene>
    <name evidence="1" type="ORF">EZS28_041113</name>
</gene>
<dbReference type="AlphaFoldDB" id="A0A5J4TZA3"/>
<dbReference type="Proteomes" id="UP000324800">
    <property type="component" value="Unassembled WGS sequence"/>
</dbReference>
<name>A0A5J4TZA3_9EUKA</name>
<dbReference type="EMBL" id="SNRW01023013">
    <property type="protein sequence ID" value="KAA6363360.1"/>
    <property type="molecule type" value="Genomic_DNA"/>
</dbReference>
<protein>
    <submittedName>
        <fullName evidence="1">Uncharacterized protein</fullName>
    </submittedName>
</protein>
<comment type="caution">
    <text evidence="1">The sequence shown here is derived from an EMBL/GenBank/DDBJ whole genome shotgun (WGS) entry which is preliminary data.</text>
</comment>
<evidence type="ECO:0000313" key="1">
    <source>
        <dbReference type="EMBL" id="KAA6363360.1"/>
    </source>
</evidence>